<name>A0A3N0GN10_9ACTN</name>
<dbReference type="SUPFAM" id="SSF56281">
    <property type="entry name" value="Metallo-hydrolase/oxidoreductase"/>
    <property type="match status" value="1"/>
</dbReference>
<dbReference type="InterPro" id="IPR035681">
    <property type="entry name" value="ComA-like_MBL"/>
</dbReference>
<evidence type="ECO:0000256" key="7">
    <source>
        <dbReference type="SAM" id="Phobius"/>
    </source>
</evidence>
<dbReference type="RefSeq" id="WP_123223250.1">
    <property type="nucleotide sequence ID" value="NZ_RJSF01000040.1"/>
</dbReference>
<evidence type="ECO:0000256" key="6">
    <source>
        <dbReference type="SAM" id="MobiDB-lite"/>
    </source>
</evidence>
<dbReference type="AlphaFoldDB" id="A0A3N0GN10"/>
<feature type="transmembrane region" description="Helical" evidence="7">
    <location>
        <begin position="480"/>
        <end position="497"/>
    </location>
</feature>
<evidence type="ECO:0000313" key="9">
    <source>
        <dbReference type="EMBL" id="RNM13844.1"/>
    </source>
</evidence>
<dbReference type="Pfam" id="PF00753">
    <property type="entry name" value="Lactamase_B"/>
    <property type="match status" value="1"/>
</dbReference>
<dbReference type="Pfam" id="PF03772">
    <property type="entry name" value="Competence"/>
    <property type="match status" value="1"/>
</dbReference>
<keyword evidence="3 7" id="KW-0812">Transmembrane</keyword>
<dbReference type="CDD" id="cd07731">
    <property type="entry name" value="ComA-like_MBL-fold"/>
    <property type="match status" value="1"/>
</dbReference>
<dbReference type="InterPro" id="IPR036866">
    <property type="entry name" value="RibonucZ/Hydroxyglut_hydro"/>
</dbReference>
<evidence type="ECO:0000256" key="1">
    <source>
        <dbReference type="ARBA" id="ARBA00004651"/>
    </source>
</evidence>
<evidence type="ECO:0000256" key="4">
    <source>
        <dbReference type="ARBA" id="ARBA00022989"/>
    </source>
</evidence>
<evidence type="ECO:0000313" key="10">
    <source>
        <dbReference type="Proteomes" id="UP000279994"/>
    </source>
</evidence>
<evidence type="ECO:0000256" key="3">
    <source>
        <dbReference type="ARBA" id="ARBA00022692"/>
    </source>
</evidence>
<feature type="transmembrane region" description="Helical" evidence="7">
    <location>
        <begin position="231"/>
        <end position="253"/>
    </location>
</feature>
<feature type="domain" description="Metallo-beta-lactamase" evidence="8">
    <location>
        <begin position="516"/>
        <end position="711"/>
    </location>
</feature>
<feature type="transmembrane region" description="Helical" evidence="7">
    <location>
        <begin position="260"/>
        <end position="278"/>
    </location>
</feature>
<keyword evidence="5 7" id="KW-0472">Membrane</keyword>
<dbReference type="InterPro" id="IPR001279">
    <property type="entry name" value="Metallo-B-lactamas"/>
</dbReference>
<evidence type="ECO:0000259" key="8">
    <source>
        <dbReference type="SMART" id="SM00849"/>
    </source>
</evidence>
<feature type="transmembrane region" description="Helical" evidence="7">
    <location>
        <begin position="455"/>
        <end position="473"/>
    </location>
</feature>
<proteinExistence type="predicted"/>
<feature type="transmembrane region" description="Helical" evidence="7">
    <location>
        <begin position="330"/>
        <end position="347"/>
    </location>
</feature>
<feature type="transmembrane region" description="Helical" evidence="7">
    <location>
        <begin position="429"/>
        <end position="449"/>
    </location>
</feature>
<organism evidence="9 10">
    <name type="scientific">Nocardioides pocheonensis</name>
    <dbReference type="NCBI Taxonomy" id="661485"/>
    <lineage>
        <taxon>Bacteria</taxon>
        <taxon>Bacillati</taxon>
        <taxon>Actinomycetota</taxon>
        <taxon>Actinomycetes</taxon>
        <taxon>Propionibacteriales</taxon>
        <taxon>Nocardioidaceae</taxon>
        <taxon>Nocardioides</taxon>
    </lineage>
</organism>
<dbReference type="PANTHER" id="PTHR30619">
    <property type="entry name" value="DNA INTERNALIZATION/COMPETENCE PROTEIN COMEC/REC2"/>
    <property type="match status" value="1"/>
</dbReference>
<gene>
    <name evidence="9" type="ORF">EFL26_12830</name>
</gene>
<keyword evidence="10" id="KW-1185">Reference proteome</keyword>
<feature type="transmembrane region" description="Helical" evidence="7">
    <location>
        <begin position="359"/>
        <end position="382"/>
    </location>
</feature>
<sequence length="776" mass="80444">MRADLRTPALGLVAWAAALLVLGLPHWLCGGLLGLGLLAVLARRQRRLPVRTQVGWLVAGAAVAASALLHVESVGVTPVRDLAADRAAVQGTLVVRSDPVLGRGRTRFVHFRAVLEDLTARGRRVRLRTPVVVIADPRWADLRLGTRLRVSGRLDRSTGPELAAVLIARGPPTVVASPGPLLAAVDHVRAGIRRAVAPQPPGPRALVPALVDGDDGGLADDLAADFRTAGLTHLLAVSGTNLTLIVGFLLVMARWCGVRAYGLVAVGVIGVVGFVLLARTEPSVLRAAVMGSVALLGLGPRGRERGARALGVAVLVLLLVDPWLARSAGFALSVCATAGILVLAPPWRDALGHWLPRWAAEAVAVPLAAQLACTPLVAAISGQVSLVAVGANLAVAWAVGPATVLGLVGGVLAVAWAPLGQVVAAPAGWSAAWIIAVARTSAALPVAAIGWTADWASVALLTLLCGAAALVLADVLARRGLVVGFCGVLVVATLVPLPTPGWPPRGWVLVACDIGQGDGLVLNLGGHSAVVVDTGPDPHLMDLCLDRLGVRVVPIVVITHFHADHVDGLAGVLSGRRVGQIETSPVADPAGGSRLVESIARRAGVPVRAVTYGETTTIGPLRWQVLGPVRTEYPDSDSPPNDASVVMLVDVRGVRLLLMGDEERPSQADLRRTTTGLRADVLKVAHHGSSKQDADLVEGLGARLAVISVGVDNDYGHPAPSTLQLLRDARMQVRRTDLDGDVAVVVDEEGRLRSASRMPRVRPVPGGRTSGTGHVP</sequence>
<feature type="transmembrane region" description="Helical" evidence="7">
    <location>
        <begin position="394"/>
        <end position="417"/>
    </location>
</feature>
<dbReference type="OrthoDB" id="7177610at2"/>
<feature type="transmembrane region" description="Helical" evidence="7">
    <location>
        <begin position="54"/>
        <end position="71"/>
    </location>
</feature>
<comment type="caution">
    <text evidence="9">The sequence shown here is derived from an EMBL/GenBank/DDBJ whole genome shotgun (WGS) entry which is preliminary data.</text>
</comment>
<accession>A0A3N0GN10</accession>
<dbReference type="InterPro" id="IPR052159">
    <property type="entry name" value="Competence_DNA_uptake"/>
</dbReference>
<dbReference type="GO" id="GO:0005886">
    <property type="term" value="C:plasma membrane"/>
    <property type="evidence" value="ECO:0007669"/>
    <property type="project" value="UniProtKB-SubCell"/>
</dbReference>
<reference evidence="9 10" key="1">
    <citation type="submission" date="2018-11" db="EMBL/GenBank/DDBJ databases">
        <authorList>
            <person name="Li F."/>
        </authorList>
    </citation>
    <scope>NUCLEOTIDE SEQUENCE [LARGE SCALE GENOMIC DNA]</scope>
    <source>
        <strain evidence="9 10">Gsoil 818</strain>
    </source>
</reference>
<dbReference type="InterPro" id="IPR004477">
    <property type="entry name" value="ComEC_N"/>
</dbReference>
<keyword evidence="4 7" id="KW-1133">Transmembrane helix</keyword>
<dbReference type="Gene3D" id="3.60.15.10">
    <property type="entry name" value="Ribonuclease Z/Hydroxyacylglutathione hydrolase-like"/>
    <property type="match status" value="1"/>
</dbReference>
<feature type="transmembrane region" description="Helical" evidence="7">
    <location>
        <begin position="12"/>
        <end position="42"/>
    </location>
</feature>
<feature type="region of interest" description="Disordered" evidence="6">
    <location>
        <begin position="753"/>
        <end position="776"/>
    </location>
</feature>
<dbReference type="Proteomes" id="UP000279994">
    <property type="component" value="Unassembled WGS sequence"/>
</dbReference>
<dbReference type="PANTHER" id="PTHR30619:SF1">
    <property type="entry name" value="RECOMBINATION PROTEIN 2"/>
    <property type="match status" value="1"/>
</dbReference>
<evidence type="ECO:0000256" key="2">
    <source>
        <dbReference type="ARBA" id="ARBA00022475"/>
    </source>
</evidence>
<dbReference type="SMART" id="SM00849">
    <property type="entry name" value="Lactamase_B"/>
    <property type="match status" value="1"/>
</dbReference>
<keyword evidence="2" id="KW-1003">Cell membrane</keyword>
<evidence type="ECO:0000256" key="5">
    <source>
        <dbReference type="ARBA" id="ARBA00023136"/>
    </source>
</evidence>
<dbReference type="EMBL" id="RJSF01000040">
    <property type="protein sequence ID" value="RNM13844.1"/>
    <property type="molecule type" value="Genomic_DNA"/>
</dbReference>
<comment type="subcellular location">
    <subcellularLocation>
        <location evidence="1">Cell membrane</location>
        <topology evidence="1">Multi-pass membrane protein</topology>
    </subcellularLocation>
</comment>
<protein>
    <submittedName>
        <fullName evidence="9">ComEC/Rec2 family competence protein</fullName>
    </submittedName>
</protein>
<dbReference type="NCBIfam" id="TIGR00360">
    <property type="entry name" value="ComEC_N-term"/>
    <property type="match status" value="1"/>
</dbReference>